<feature type="compositionally biased region" description="Basic and acidic residues" evidence="1">
    <location>
        <begin position="102"/>
        <end position="114"/>
    </location>
</feature>
<evidence type="ECO:0000256" key="1">
    <source>
        <dbReference type="SAM" id="MobiDB-lite"/>
    </source>
</evidence>
<dbReference type="PANTHER" id="PTHR37848:SF1">
    <property type="entry name" value="SUN DOMAIN-CONTAINING PROTEIN"/>
    <property type="match status" value="1"/>
</dbReference>
<dbReference type="OrthoDB" id="203796at2759"/>
<dbReference type="PANTHER" id="PTHR37848">
    <property type="entry name" value="EXPRESSED PROTEIN"/>
    <property type="match status" value="1"/>
</dbReference>
<organism evidence="3 4">
    <name type="scientific">Linnemannia elongata AG-77</name>
    <dbReference type="NCBI Taxonomy" id="1314771"/>
    <lineage>
        <taxon>Eukaryota</taxon>
        <taxon>Fungi</taxon>
        <taxon>Fungi incertae sedis</taxon>
        <taxon>Mucoromycota</taxon>
        <taxon>Mortierellomycotina</taxon>
        <taxon>Mortierellomycetes</taxon>
        <taxon>Mortierellales</taxon>
        <taxon>Mortierellaceae</taxon>
        <taxon>Linnemannia</taxon>
    </lineage>
</organism>
<feature type="compositionally biased region" description="Low complexity" evidence="1">
    <location>
        <begin position="57"/>
        <end position="68"/>
    </location>
</feature>
<reference evidence="3 4" key="1">
    <citation type="submission" date="2016-05" db="EMBL/GenBank/DDBJ databases">
        <title>Genome sequencing reveals origins of a unique bacterial endosymbiosis in the earliest lineages of terrestrial Fungi.</title>
        <authorList>
            <consortium name="DOE Joint Genome Institute"/>
            <person name="Uehling J."/>
            <person name="Gryganskyi A."/>
            <person name="Hameed K."/>
            <person name="Tschaplinski T."/>
            <person name="Misztal P."/>
            <person name="Wu S."/>
            <person name="Desiro A."/>
            <person name="Vande Pol N."/>
            <person name="Du Z.-Y."/>
            <person name="Zienkiewicz A."/>
            <person name="Zienkiewicz K."/>
            <person name="Morin E."/>
            <person name="Tisserant E."/>
            <person name="Splivallo R."/>
            <person name="Hainaut M."/>
            <person name="Henrissat B."/>
            <person name="Ohm R."/>
            <person name="Kuo A."/>
            <person name="Yan J."/>
            <person name="Lipzen A."/>
            <person name="Nolan M."/>
            <person name="Labutti K."/>
            <person name="Barry K."/>
            <person name="Goldstein A."/>
            <person name="Labbe J."/>
            <person name="Schadt C."/>
            <person name="Tuskan G."/>
            <person name="Grigoriev I."/>
            <person name="Martin F."/>
            <person name="Vilgalys R."/>
            <person name="Bonito G."/>
        </authorList>
    </citation>
    <scope>NUCLEOTIDE SEQUENCE [LARGE SCALE GENOMIC DNA]</scope>
    <source>
        <strain evidence="3 4">AG-77</strain>
    </source>
</reference>
<dbReference type="Proteomes" id="UP000078512">
    <property type="component" value="Unassembled WGS sequence"/>
</dbReference>
<feature type="compositionally biased region" description="Polar residues" evidence="1">
    <location>
        <begin position="117"/>
        <end position="130"/>
    </location>
</feature>
<evidence type="ECO:0000313" key="4">
    <source>
        <dbReference type="Proteomes" id="UP000078512"/>
    </source>
</evidence>
<feature type="transmembrane region" description="Helical" evidence="2">
    <location>
        <begin position="492"/>
        <end position="513"/>
    </location>
</feature>
<feature type="compositionally biased region" description="Polar residues" evidence="1">
    <location>
        <begin position="143"/>
        <end position="154"/>
    </location>
</feature>
<feature type="compositionally biased region" description="Low complexity" evidence="1">
    <location>
        <begin position="24"/>
        <end position="34"/>
    </location>
</feature>
<accession>A0A197JLW5</accession>
<feature type="compositionally biased region" description="Pro residues" evidence="1">
    <location>
        <begin position="218"/>
        <end position="242"/>
    </location>
</feature>
<protein>
    <submittedName>
        <fullName evidence="3">Uncharacterized protein</fullName>
    </submittedName>
</protein>
<feature type="region of interest" description="Disordered" evidence="1">
    <location>
        <begin position="1"/>
        <end position="294"/>
    </location>
</feature>
<keyword evidence="2" id="KW-0812">Transmembrane</keyword>
<sequence length="549" mass="60901">MAKQSPYDTATTAIFPAYPPAGPGPSTNTTTTSNPIPPQPCPPSYEEAIGHQLSVSTPPTTTTQPQQQYHPSSDDFINVVHNDSSTSLEMDQDMDEDDQDYEESRPLKMGRIPDTRAQYTFIQPNDTIQAGNKKKNKSNSCNTTRATPENNTCPLSPHPGYSVPQQHPGSAYPYSPHYPQYAIPPHNPMQRPSTTPAPGENPMQRLYPVPGPALNAPSAPPSAPDTAPPTSYAPPSIPPPPLEQYNNTKSIHPPVNAPADFASGSASGSPGSSSEAVPVTTYAPPAFPPPQDLLAQQTPLAGVPSIPGLMNSQDISIAEFERTKKGVESCDPVLGDPYQLYRFFVAHNDRPTLQIVIKGHHIEKRETYETDSDGNRKLVVQNQYVEDFKMDFDLTPYVIPRGALFTAPDPKTGAIPTIKQVLEQFADEENPFKEMHMQKSIQWDYEELTKAITHAIRSVNYRHSISISYPCTNNVVIVRSASPLANFMRSNWTKFFCFLTCVGVIFYPARAIYKKVKDKTLKSEFQMAMTTRDFYMQNYWSIVDQVQYQ</sequence>
<dbReference type="EMBL" id="KV442070">
    <property type="protein sequence ID" value="OAQ26130.1"/>
    <property type="molecule type" value="Genomic_DNA"/>
</dbReference>
<keyword evidence="2" id="KW-1133">Transmembrane helix</keyword>
<feature type="compositionally biased region" description="Acidic residues" evidence="1">
    <location>
        <begin position="90"/>
        <end position="101"/>
    </location>
</feature>
<feature type="compositionally biased region" description="Low complexity" evidence="1">
    <location>
        <begin position="262"/>
        <end position="276"/>
    </location>
</feature>
<feature type="compositionally biased region" description="Polar residues" evidence="1">
    <location>
        <begin position="1"/>
        <end position="12"/>
    </location>
</feature>
<dbReference type="AlphaFoldDB" id="A0A197JLW5"/>
<keyword evidence="2" id="KW-0472">Membrane</keyword>
<keyword evidence="4" id="KW-1185">Reference proteome</keyword>
<proteinExistence type="predicted"/>
<evidence type="ECO:0000313" key="3">
    <source>
        <dbReference type="EMBL" id="OAQ26130.1"/>
    </source>
</evidence>
<name>A0A197JLW5_9FUNG</name>
<gene>
    <name evidence="3" type="ORF">K457DRAFT_128588</name>
</gene>
<evidence type="ECO:0000256" key="2">
    <source>
        <dbReference type="SAM" id="Phobius"/>
    </source>
</evidence>